<name>B0X9I4_CULQU</name>
<dbReference type="VEuPathDB" id="VectorBase:CQUJHB014417"/>
<dbReference type="GO" id="GO:0003723">
    <property type="term" value="F:RNA binding"/>
    <property type="evidence" value="ECO:0007669"/>
    <property type="project" value="InterPro"/>
</dbReference>
<evidence type="ECO:0000256" key="10">
    <source>
        <dbReference type="SAM" id="MobiDB-lite"/>
    </source>
</evidence>
<dbReference type="eggNOG" id="KOG0951">
    <property type="taxonomic scope" value="Eukaryota"/>
</dbReference>
<evidence type="ECO:0000256" key="1">
    <source>
        <dbReference type="ARBA" id="ARBA00001946"/>
    </source>
</evidence>
<keyword evidence="8" id="KW-0648">Protein biosynthesis</keyword>
<dbReference type="InterPro" id="IPR045060">
    <property type="entry name" value="Phe-tRNA-ligase_IIc_bsu"/>
</dbReference>
<keyword evidence="7" id="KW-0460">Magnesium</keyword>
<dbReference type="VEuPathDB" id="VectorBase:CPIJ016067"/>
<dbReference type="GO" id="GO:0009328">
    <property type="term" value="C:phenylalanine-tRNA ligase complex"/>
    <property type="evidence" value="ECO:0007669"/>
    <property type="project" value="TreeGrafter"/>
</dbReference>
<dbReference type="OrthoDB" id="1698572at2759"/>
<evidence type="ECO:0000256" key="9">
    <source>
        <dbReference type="ARBA" id="ARBA00023146"/>
    </source>
</evidence>
<dbReference type="eggNOG" id="KOG2472">
    <property type="taxonomic scope" value="Eukaryota"/>
</dbReference>
<dbReference type="VEuPathDB" id="VectorBase:CQUJHB004289"/>
<feature type="compositionally biased region" description="Low complexity" evidence="10">
    <location>
        <begin position="147"/>
        <end position="157"/>
    </location>
</feature>
<dbReference type="EC" id="6.1.1.20" evidence="2"/>
<dbReference type="Pfam" id="PF17759">
    <property type="entry name" value="tRNA_synthFbeta"/>
    <property type="match status" value="1"/>
</dbReference>
<dbReference type="PROSITE" id="PS51483">
    <property type="entry name" value="B5"/>
    <property type="match status" value="1"/>
</dbReference>
<protein>
    <recommendedName>
        <fullName evidence="2">phenylalanine--tRNA ligase</fullName>
        <ecNumber evidence="2">6.1.1.20</ecNumber>
    </recommendedName>
</protein>
<feature type="region of interest" description="Disordered" evidence="10">
    <location>
        <begin position="132"/>
        <end position="157"/>
    </location>
</feature>
<feature type="domain" description="B5" evidence="11">
    <location>
        <begin position="262"/>
        <end position="354"/>
    </location>
</feature>
<dbReference type="Proteomes" id="UP000002320">
    <property type="component" value="Unassembled WGS sequence"/>
</dbReference>
<dbReference type="PANTHER" id="PTHR10947:SF0">
    <property type="entry name" value="PHENYLALANINE--TRNA LIGASE BETA SUBUNIT"/>
    <property type="match status" value="1"/>
</dbReference>
<reference evidence="12" key="1">
    <citation type="submission" date="2007-03" db="EMBL/GenBank/DDBJ databases">
        <title>Annotation of Culex pipiens quinquefasciatus.</title>
        <authorList>
            <consortium name="The Broad Institute Genome Sequencing Platform"/>
            <person name="Atkinson P.W."/>
            <person name="Hemingway J."/>
            <person name="Christensen B.M."/>
            <person name="Higgs S."/>
            <person name="Kodira C."/>
            <person name="Hannick L."/>
            <person name="Megy K."/>
            <person name="O'Leary S."/>
            <person name="Pearson M."/>
            <person name="Haas B.J."/>
            <person name="Mauceli E."/>
            <person name="Wortman J.R."/>
            <person name="Lee N.H."/>
            <person name="Guigo R."/>
            <person name="Stanke M."/>
            <person name="Alvarado L."/>
            <person name="Amedeo P."/>
            <person name="Antoine C.H."/>
            <person name="Arensburger P."/>
            <person name="Bidwell S.L."/>
            <person name="Crawford M."/>
            <person name="Camaro F."/>
            <person name="Devon K."/>
            <person name="Engels R."/>
            <person name="Hammond M."/>
            <person name="Howarth C."/>
            <person name="Koehrsen M."/>
            <person name="Lawson D."/>
            <person name="Montgomery P."/>
            <person name="Nene V."/>
            <person name="Nusbaum C."/>
            <person name="Puiu D."/>
            <person name="Romero-Severson J."/>
            <person name="Severson D.W."/>
            <person name="Shumway M."/>
            <person name="Sisk P."/>
            <person name="Stolte C."/>
            <person name="Zeng Q."/>
            <person name="Eisenstadt E."/>
            <person name="Fraser-Liggett C."/>
            <person name="Strausberg R."/>
            <person name="Galagan J."/>
            <person name="Birren B."/>
            <person name="Collins F.H."/>
        </authorList>
    </citation>
    <scope>NUCLEOTIDE SEQUENCE [LARGE SCALE GENOMIC DNA]</scope>
    <source>
        <strain evidence="12">JHB</strain>
    </source>
</reference>
<keyword evidence="6" id="KW-0067">ATP-binding</keyword>
<sequence length="593" mass="66604">MTDNNNFHIPQHVIKQEPSAAPGSSSSQHQFQVDPNHPVNVIIEYQQVVETQPSIEQQKQSVIEALCSWLTRIGSSGSGCDWTISSTRTTVPAIRATRTTRRTLAGRWFGAGAAAGQESIEEQEQSIIEALNQQQQRKQSIHEPASNQQQPQQHNPPLYGKLLLARSTPEMKSRRVDAAKDASENVIYRINIPTSRCDLLCQLGLVQGLQVKEFPEFKKVASAKGPPQKLIVTEATKQIRPFAGPFTHDAKAPKDIKFVLLNQVAGVITRHTKANVYIGIDDSAEALAKMLNRVFPTTRNASNQLEVLNPPTRHDMLHVCDIEDVGAYGYNRIPKTLPATMHIARQCPLNKLTRLHIEKIPAVHIANPKTLEFQVVRTSLIPGLIKTLAANRKIPLPLNLFEVSDVVMADSKAEVGAKNERRVCAVKLLDRFFCYWDALGQAGLLPARPHVKVISASRPPRKKIPNGDKITRPVCCHSKPCIRSVPYHRELVPLPPQYFLRIVSDRWILLPISALHEPRFEELYPDRFPSARRRLRNLQFCACYSRIRVVHLVSRNALAEQIFMDWHQKFGQNSGCKVVKLTEETGTNIKLIA</sequence>
<dbReference type="EnsemblMetazoa" id="CPIJ016067-RA">
    <property type="protein sequence ID" value="CPIJ016067-PA"/>
    <property type="gene ID" value="CPIJ016067"/>
</dbReference>
<dbReference type="Pfam" id="PF03484">
    <property type="entry name" value="B5"/>
    <property type="match status" value="1"/>
</dbReference>
<dbReference type="SUPFAM" id="SSF55681">
    <property type="entry name" value="Class II aaRS and biotin synthetases"/>
    <property type="match status" value="1"/>
</dbReference>
<evidence type="ECO:0000256" key="6">
    <source>
        <dbReference type="ARBA" id="ARBA00022840"/>
    </source>
</evidence>
<evidence type="ECO:0000313" key="13">
    <source>
        <dbReference type="EnsemblMetazoa" id="CPIJ016067-PA"/>
    </source>
</evidence>
<reference evidence="13" key="2">
    <citation type="submission" date="2021-02" db="UniProtKB">
        <authorList>
            <consortium name="EnsemblMetazoa"/>
        </authorList>
    </citation>
    <scope>IDENTIFICATION</scope>
    <source>
        <strain evidence="13">JHB</strain>
    </source>
</reference>
<keyword evidence="3" id="KW-0436">Ligase</keyword>
<dbReference type="KEGG" id="cqu:CpipJ_CPIJ016067"/>
<dbReference type="InterPro" id="IPR041616">
    <property type="entry name" value="PheRS_beta_core"/>
</dbReference>
<gene>
    <name evidence="13" type="primary">6049578</name>
    <name evidence="12" type="ORF">CpipJ_CPIJ016067</name>
</gene>
<proteinExistence type="predicted"/>
<dbReference type="SUPFAM" id="SSF46955">
    <property type="entry name" value="Putative DNA-binding domain"/>
    <property type="match status" value="1"/>
</dbReference>
<evidence type="ECO:0000256" key="8">
    <source>
        <dbReference type="ARBA" id="ARBA00022917"/>
    </source>
</evidence>
<dbReference type="STRING" id="7176.B0X9I4"/>
<dbReference type="AlphaFoldDB" id="B0X9I4"/>
<dbReference type="GO" id="GO:0005524">
    <property type="term" value="F:ATP binding"/>
    <property type="evidence" value="ECO:0007669"/>
    <property type="project" value="UniProtKB-KW"/>
</dbReference>
<evidence type="ECO:0000313" key="12">
    <source>
        <dbReference type="EMBL" id="EDS43153.1"/>
    </source>
</evidence>
<comment type="cofactor">
    <cofactor evidence="1">
        <name>Mg(2+)</name>
        <dbReference type="ChEBI" id="CHEBI:18420"/>
    </cofactor>
</comment>
<dbReference type="InterPro" id="IPR005147">
    <property type="entry name" value="tRNA_synthase_B5-dom"/>
</dbReference>
<dbReference type="InParanoid" id="B0X9I4"/>
<dbReference type="Gene3D" id="3.30.56.10">
    <property type="match status" value="2"/>
</dbReference>
<keyword evidence="9 12" id="KW-0030">Aminoacyl-tRNA synthetase</keyword>
<keyword evidence="4" id="KW-0479">Metal-binding</keyword>
<evidence type="ECO:0000313" key="14">
    <source>
        <dbReference type="Proteomes" id="UP000002320"/>
    </source>
</evidence>
<dbReference type="InterPro" id="IPR009061">
    <property type="entry name" value="DNA-bd_dom_put_sf"/>
</dbReference>
<dbReference type="GO" id="GO:0004826">
    <property type="term" value="F:phenylalanine-tRNA ligase activity"/>
    <property type="evidence" value="ECO:0007669"/>
    <property type="project" value="UniProtKB-EC"/>
</dbReference>
<dbReference type="GO" id="GO:0000287">
    <property type="term" value="F:magnesium ion binding"/>
    <property type="evidence" value="ECO:0007669"/>
    <property type="project" value="InterPro"/>
</dbReference>
<evidence type="ECO:0000259" key="11">
    <source>
        <dbReference type="PROSITE" id="PS51483"/>
    </source>
</evidence>
<evidence type="ECO:0000256" key="4">
    <source>
        <dbReference type="ARBA" id="ARBA00022723"/>
    </source>
</evidence>
<dbReference type="SMART" id="SM00874">
    <property type="entry name" value="B5"/>
    <property type="match status" value="1"/>
</dbReference>
<dbReference type="PANTHER" id="PTHR10947">
    <property type="entry name" value="PHENYLALANYL-TRNA SYNTHETASE BETA CHAIN AND LEUCINE-RICH REPEAT-CONTAINING PROTEIN 47"/>
    <property type="match status" value="1"/>
</dbReference>
<dbReference type="EMBL" id="DS232538">
    <property type="protein sequence ID" value="EDS43153.1"/>
    <property type="molecule type" value="Genomic_DNA"/>
</dbReference>
<dbReference type="HOGENOM" id="CLU_460240_0_0_1"/>
<organism>
    <name type="scientific">Culex quinquefasciatus</name>
    <name type="common">Southern house mosquito</name>
    <name type="synonym">Culex pungens</name>
    <dbReference type="NCBI Taxonomy" id="7176"/>
    <lineage>
        <taxon>Eukaryota</taxon>
        <taxon>Metazoa</taxon>
        <taxon>Ecdysozoa</taxon>
        <taxon>Arthropoda</taxon>
        <taxon>Hexapoda</taxon>
        <taxon>Insecta</taxon>
        <taxon>Pterygota</taxon>
        <taxon>Neoptera</taxon>
        <taxon>Endopterygota</taxon>
        <taxon>Diptera</taxon>
        <taxon>Nematocera</taxon>
        <taxon>Culicoidea</taxon>
        <taxon>Culicidae</taxon>
        <taxon>Culicinae</taxon>
        <taxon>Culicini</taxon>
        <taxon>Culex</taxon>
        <taxon>Culex</taxon>
    </lineage>
</organism>
<evidence type="ECO:0000256" key="3">
    <source>
        <dbReference type="ARBA" id="ARBA00022598"/>
    </source>
</evidence>
<dbReference type="GO" id="GO:0006432">
    <property type="term" value="P:phenylalanyl-tRNA aminoacylation"/>
    <property type="evidence" value="ECO:0007669"/>
    <property type="project" value="InterPro"/>
</dbReference>
<keyword evidence="14" id="KW-1185">Reference proteome</keyword>
<keyword evidence="5" id="KW-0547">Nucleotide-binding</keyword>
<dbReference type="InterPro" id="IPR045864">
    <property type="entry name" value="aa-tRNA-synth_II/BPL/LPL"/>
</dbReference>
<accession>B0X9I4</accession>
<evidence type="ECO:0000256" key="7">
    <source>
        <dbReference type="ARBA" id="ARBA00022842"/>
    </source>
</evidence>
<evidence type="ECO:0000256" key="5">
    <source>
        <dbReference type="ARBA" id="ARBA00022741"/>
    </source>
</evidence>
<dbReference type="Gene3D" id="3.30.930.10">
    <property type="entry name" value="Bira Bifunctional Protein, Domain 2"/>
    <property type="match status" value="1"/>
</dbReference>
<evidence type="ECO:0000256" key="2">
    <source>
        <dbReference type="ARBA" id="ARBA00012814"/>
    </source>
</evidence>